<evidence type="ECO:0000313" key="2">
    <source>
        <dbReference type="EMBL" id="RUT32638.1"/>
    </source>
</evidence>
<dbReference type="OrthoDB" id="6699603at2"/>
<evidence type="ECO:0000256" key="1">
    <source>
        <dbReference type="SAM" id="MobiDB-lite"/>
    </source>
</evidence>
<feature type="compositionally biased region" description="Low complexity" evidence="1">
    <location>
        <begin position="59"/>
        <end position="71"/>
    </location>
</feature>
<comment type="caution">
    <text evidence="2">The sequence shown here is derived from an EMBL/GenBank/DDBJ whole genome shotgun (WGS) entry which is preliminary data.</text>
</comment>
<dbReference type="EMBL" id="RZNJ01000002">
    <property type="protein sequence ID" value="RUT32638.1"/>
    <property type="molecule type" value="Genomic_DNA"/>
</dbReference>
<feature type="compositionally biased region" description="Basic and acidic residues" evidence="1">
    <location>
        <begin position="40"/>
        <end position="58"/>
    </location>
</feature>
<keyword evidence="3" id="KW-1185">Reference proteome</keyword>
<name>A0A433XFB3_9HYPH</name>
<reference evidence="2 3" key="1">
    <citation type="journal article" date="2016" name="Int. J. Syst. Evol. Microbiol.">
        <title>Arsenicitalea aurantiaca gen. nov., sp. nov., a new member of the family Hyphomicrobiaceae, isolated from high-arsenic sediment.</title>
        <authorList>
            <person name="Mu Y."/>
            <person name="Zhou L."/>
            <person name="Zeng X.C."/>
            <person name="Liu L."/>
            <person name="Pan Y."/>
            <person name="Chen X."/>
            <person name="Wang J."/>
            <person name="Li S."/>
            <person name="Li W.J."/>
            <person name="Wang Y."/>
        </authorList>
    </citation>
    <scope>NUCLEOTIDE SEQUENCE [LARGE SCALE GENOMIC DNA]</scope>
    <source>
        <strain evidence="2 3">42-50</strain>
    </source>
</reference>
<accession>A0A433XFB3</accession>
<dbReference type="Proteomes" id="UP000281547">
    <property type="component" value="Unassembled WGS sequence"/>
</dbReference>
<evidence type="ECO:0000313" key="3">
    <source>
        <dbReference type="Proteomes" id="UP000281547"/>
    </source>
</evidence>
<organism evidence="2 3">
    <name type="scientific">Arsenicitalea aurantiaca</name>
    <dbReference type="NCBI Taxonomy" id="1783274"/>
    <lineage>
        <taxon>Bacteria</taxon>
        <taxon>Pseudomonadati</taxon>
        <taxon>Pseudomonadota</taxon>
        <taxon>Alphaproteobacteria</taxon>
        <taxon>Hyphomicrobiales</taxon>
        <taxon>Devosiaceae</taxon>
        <taxon>Arsenicitalea</taxon>
    </lineage>
</organism>
<feature type="region of interest" description="Disordered" evidence="1">
    <location>
        <begin position="37"/>
        <end position="71"/>
    </location>
</feature>
<proteinExistence type="predicted"/>
<dbReference type="AlphaFoldDB" id="A0A433XFB3"/>
<protein>
    <submittedName>
        <fullName evidence="2">Uncharacterized protein</fullName>
    </submittedName>
</protein>
<gene>
    <name evidence="2" type="ORF">EMQ25_05695</name>
</gene>
<sequence length="71" mass="7675">MMKYEVLRRHIGDKQYEQGDEREAVAADVAHLVKAGVLREAGEKKPRGKAEPAPKNKAEPAPANKAGPGRG</sequence>